<dbReference type="Gene3D" id="2.170.150.70">
    <property type="match status" value="1"/>
</dbReference>
<evidence type="ECO:0000256" key="3">
    <source>
        <dbReference type="ARBA" id="ARBA00022833"/>
    </source>
</evidence>
<dbReference type="Pfam" id="PF04828">
    <property type="entry name" value="GFA"/>
    <property type="match status" value="1"/>
</dbReference>
<dbReference type="PANTHER" id="PTHR28620">
    <property type="entry name" value="CENTROMERE PROTEIN V"/>
    <property type="match status" value="1"/>
</dbReference>
<dbReference type="InterPro" id="IPR006913">
    <property type="entry name" value="CENP-V/GFA"/>
</dbReference>
<comment type="similarity">
    <text evidence="1">Belongs to the Gfa family.</text>
</comment>
<proteinExistence type="evidence at transcript level"/>
<name>A9NNK7_PICSI</name>
<dbReference type="GO" id="GO:0016846">
    <property type="term" value="F:carbon-sulfur lyase activity"/>
    <property type="evidence" value="ECO:0007669"/>
    <property type="project" value="InterPro"/>
</dbReference>
<dbReference type="PROSITE" id="PS51891">
    <property type="entry name" value="CENP_V_GFA"/>
    <property type="match status" value="1"/>
</dbReference>
<sequence length="122" mass="13553">MDELVVHKGGCHCGRVRWQAQAPVDIVASKCNCSDCSMRGPIPFVVPECNFQLQEESREWLTTYTFGTHTAKHIFCKVCGITSYYIQRSNPGGAGVALNVNCVDPGTIKYVEIKHFDGKNWG</sequence>
<evidence type="ECO:0000259" key="4">
    <source>
        <dbReference type="PROSITE" id="PS51891"/>
    </source>
</evidence>
<dbReference type="SUPFAM" id="SSF51316">
    <property type="entry name" value="Mss4-like"/>
    <property type="match status" value="1"/>
</dbReference>
<organism evidence="5">
    <name type="scientific">Picea sitchensis</name>
    <name type="common">Sitka spruce</name>
    <name type="synonym">Pinus sitchensis</name>
    <dbReference type="NCBI Taxonomy" id="3332"/>
    <lineage>
        <taxon>Eukaryota</taxon>
        <taxon>Viridiplantae</taxon>
        <taxon>Streptophyta</taxon>
        <taxon>Embryophyta</taxon>
        <taxon>Tracheophyta</taxon>
        <taxon>Spermatophyta</taxon>
        <taxon>Pinopsida</taxon>
        <taxon>Pinidae</taxon>
        <taxon>Conifers I</taxon>
        <taxon>Pinales</taxon>
        <taxon>Pinaceae</taxon>
        <taxon>Picea</taxon>
    </lineage>
</organism>
<dbReference type="InterPro" id="IPR011057">
    <property type="entry name" value="Mss4-like_sf"/>
</dbReference>
<dbReference type="EMBL" id="EF082867">
    <property type="protein sequence ID" value="ABK22218.1"/>
    <property type="molecule type" value="mRNA"/>
</dbReference>
<evidence type="ECO:0000256" key="1">
    <source>
        <dbReference type="ARBA" id="ARBA00005495"/>
    </source>
</evidence>
<evidence type="ECO:0000313" key="5">
    <source>
        <dbReference type="EMBL" id="ABK22218.1"/>
    </source>
</evidence>
<dbReference type="PANTHER" id="PTHR28620:SF1">
    <property type="entry name" value="CENP-V_GFA DOMAIN-CONTAINING PROTEIN"/>
    <property type="match status" value="1"/>
</dbReference>
<dbReference type="GO" id="GO:0046872">
    <property type="term" value="F:metal ion binding"/>
    <property type="evidence" value="ECO:0007669"/>
    <property type="project" value="UniProtKB-KW"/>
</dbReference>
<feature type="domain" description="CENP-V/GFA" evidence="4">
    <location>
        <begin position="7"/>
        <end position="122"/>
    </location>
</feature>
<dbReference type="InterPro" id="IPR052355">
    <property type="entry name" value="CENP-V-like"/>
</dbReference>
<keyword evidence="3" id="KW-0862">Zinc</keyword>
<protein>
    <recommendedName>
        <fullName evidence="4">CENP-V/GFA domain-containing protein</fullName>
    </recommendedName>
</protein>
<keyword evidence="2" id="KW-0479">Metal-binding</keyword>
<dbReference type="AlphaFoldDB" id="A9NNK7"/>
<accession>A9NNK7</accession>
<evidence type="ECO:0000256" key="2">
    <source>
        <dbReference type="ARBA" id="ARBA00022723"/>
    </source>
</evidence>
<reference evidence="5" key="1">
    <citation type="journal article" date="2008" name="BMC Genomics">
        <title>A conifer genomics resource of 200,000 spruce (Picea spp.) ESTs and 6,464 high-quality, sequence-finished full-length cDNAs for Sitka spruce (Picea sitchensis).</title>
        <authorList>
            <person name="Ralph S.G."/>
            <person name="Chun H.J."/>
            <person name="Kolosova N."/>
            <person name="Cooper D."/>
            <person name="Oddy C."/>
            <person name="Ritland C.E."/>
            <person name="Kirkpatrick R."/>
            <person name="Moore R."/>
            <person name="Barber S."/>
            <person name="Holt R.A."/>
            <person name="Jones S.J."/>
            <person name="Marra M.A."/>
            <person name="Douglas C.J."/>
            <person name="Ritland K."/>
            <person name="Bohlmann J."/>
        </authorList>
    </citation>
    <scope>NUCLEOTIDE SEQUENCE</scope>
    <source>
        <tissue evidence="5">Green portion of the leader tissue</tissue>
    </source>
</reference>